<protein>
    <submittedName>
        <fullName evidence="4">Bifunctional diguanylate cyclase/phosphodiesterase</fullName>
    </submittedName>
</protein>
<dbReference type="Gene3D" id="3.30.70.270">
    <property type="match status" value="1"/>
</dbReference>
<dbReference type="SUPFAM" id="SSF55073">
    <property type="entry name" value="Nucleotide cyclase"/>
    <property type="match status" value="1"/>
</dbReference>
<dbReference type="Proteomes" id="UP001595530">
    <property type="component" value="Unassembled WGS sequence"/>
</dbReference>
<dbReference type="InterPro" id="IPR043128">
    <property type="entry name" value="Rev_trsase/Diguanyl_cyclase"/>
</dbReference>
<dbReference type="Gene3D" id="3.20.20.450">
    <property type="entry name" value="EAL domain"/>
    <property type="match status" value="1"/>
</dbReference>
<gene>
    <name evidence="4" type="ORF">ACFOFO_04965</name>
</gene>
<proteinExistence type="predicted"/>
<dbReference type="NCBIfam" id="TIGR00254">
    <property type="entry name" value="GGDEF"/>
    <property type="match status" value="1"/>
</dbReference>
<sequence>MATAREDAAHLRENAADLRDDAAHLREGKVSSREDAAHLREGNATSREDAADLREGSATSREDAAHLREGSATSREDAAHLREGSASSREDAAHLREGNATSREDAAHLREGSATSREDAAHLRDGNASSLEDAADLREGKASSLEDAADLREGKVSSREDAAHLREGKASSREDAADLRERNATSREDAADLREGQATSREDAAGLREGNATSREDAAGLREGKVTSREDAADLREGNATSREQEIRAAATMQTASDDHMTMLQQANEHLVIATIEAHKLTEQVETAKVQLDHLAHHDVLTGLPNRMLLQDRLSQAIELARRQGGQLAVMFMDLDRFKHINDSLGHAVGDQLLQSVAKRLVGCVRHSDTISRQGGDEFVLLLSSIEHAEDAALSAQKILAALALPHHIDRHDLHIGVSIGISIYPDDGQDAETLIKSADTAMYYAKENGRNNCKFFEQDMNARAVQRQSIEASLRRALERQEFVLHYQPKINLQSGTIVGVEALIRWQHPERGLLAPAQFVSIAEDCGLILPIGRWVLREACLQGRAWQLAGLPPITVAVNTSALEFRAKDFLENVRATLADTCLEPRYLELELTESVLMRDAQSTDSMLHALADMGVKLAVDDFGTGYSSLSYLRQFPIDTLKIDQSFVTQISRNPDDATIVSAVIGMGKSLKKRVIAEGVETPEQYAFLLAQHCDEGQGDYFGRPVVAEAFATLLQTGVSLR</sequence>
<reference evidence="5" key="1">
    <citation type="journal article" date="2019" name="Int. J. Syst. Evol. Microbiol.">
        <title>The Global Catalogue of Microorganisms (GCM) 10K type strain sequencing project: providing services to taxonomists for standard genome sequencing and annotation.</title>
        <authorList>
            <consortium name="The Broad Institute Genomics Platform"/>
            <consortium name="The Broad Institute Genome Sequencing Center for Infectious Disease"/>
            <person name="Wu L."/>
            <person name="Ma J."/>
        </authorList>
    </citation>
    <scope>NUCLEOTIDE SEQUENCE [LARGE SCALE GENOMIC DNA]</scope>
    <source>
        <strain evidence="5">KCTC 42986</strain>
    </source>
</reference>
<evidence type="ECO:0000313" key="4">
    <source>
        <dbReference type="EMBL" id="MFC3107316.1"/>
    </source>
</evidence>
<dbReference type="PROSITE" id="PS50883">
    <property type="entry name" value="EAL"/>
    <property type="match status" value="1"/>
</dbReference>
<dbReference type="Pfam" id="PF00990">
    <property type="entry name" value="GGDEF"/>
    <property type="match status" value="1"/>
</dbReference>
<evidence type="ECO:0000313" key="5">
    <source>
        <dbReference type="Proteomes" id="UP001595530"/>
    </source>
</evidence>
<dbReference type="EMBL" id="JBHRTP010000010">
    <property type="protein sequence ID" value="MFC3107316.1"/>
    <property type="molecule type" value="Genomic_DNA"/>
</dbReference>
<feature type="compositionally biased region" description="Basic and acidic residues" evidence="1">
    <location>
        <begin position="214"/>
        <end position="245"/>
    </location>
</feature>
<dbReference type="InterPro" id="IPR029787">
    <property type="entry name" value="Nucleotide_cyclase"/>
</dbReference>
<dbReference type="InterPro" id="IPR000160">
    <property type="entry name" value="GGDEF_dom"/>
</dbReference>
<evidence type="ECO:0000256" key="1">
    <source>
        <dbReference type="SAM" id="MobiDB-lite"/>
    </source>
</evidence>
<keyword evidence="5" id="KW-1185">Reference proteome</keyword>
<dbReference type="InterPro" id="IPR052155">
    <property type="entry name" value="Biofilm_reg_signaling"/>
</dbReference>
<dbReference type="PROSITE" id="PS50887">
    <property type="entry name" value="GGDEF"/>
    <property type="match status" value="1"/>
</dbReference>
<feature type="domain" description="EAL" evidence="2">
    <location>
        <begin position="468"/>
        <end position="722"/>
    </location>
</feature>
<feature type="region of interest" description="Disordered" evidence="1">
    <location>
        <begin position="1"/>
        <end position="245"/>
    </location>
</feature>
<feature type="compositionally biased region" description="Basic and acidic residues" evidence="1">
    <location>
        <begin position="149"/>
        <end position="206"/>
    </location>
</feature>
<dbReference type="CDD" id="cd01948">
    <property type="entry name" value="EAL"/>
    <property type="match status" value="1"/>
</dbReference>
<dbReference type="InterPro" id="IPR001633">
    <property type="entry name" value="EAL_dom"/>
</dbReference>
<dbReference type="SUPFAM" id="SSF141868">
    <property type="entry name" value="EAL domain-like"/>
    <property type="match status" value="1"/>
</dbReference>
<dbReference type="PANTHER" id="PTHR44757:SF2">
    <property type="entry name" value="BIOFILM ARCHITECTURE MAINTENANCE PROTEIN MBAA"/>
    <property type="match status" value="1"/>
</dbReference>
<evidence type="ECO:0000259" key="2">
    <source>
        <dbReference type="PROSITE" id="PS50883"/>
    </source>
</evidence>
<comment type="caution">
    <text evidence="4">The sequence shown here is derived from an EMBL/GenBank/DDBJ whole genome shotgun (WGS) entry which is preliminary data.</text>
</comment>
<dbReference type="Pfam" id="PF00563">
    <property type="entry name" value="EAL"/>
    <property type="match status" value="1"/>
</dbReference>
<organism evidence="4 5">
    <name type="scientific">Undibacterium arcticum</name>
    <dbReference type="NCBI Taxonomy" id="1762892"/>
    <lineage>
        <taxon>Bacteria</taxon>
        <taxon>Pseudomonadati</taxon>
        <taxon>Pseudomonadota</taxon>
        <taxon>Betaproteobacteria</taxon>
        <taxon>Burkholderiales</taxon>
        <taxon>Oxalobacteraceae</taxon>
        <taxon>Undibacterium</taxon>
    </lineage>
</organism>
<feature type="domain" description="GGDEF" evidence="3">
    <location>
        <begin position="326"/>
        <end position="459"/>
    </location>
</feature>
<accession>A0ABV7EZC3</accession>
<evidence type="ECO:0000259" key="3">
    <source>
        <dbReference type="PROSITE" id="PS50887"/>
    </source>
</evidence>
<dbReference type="RefSeq" id="WP_390322819.1">
    <property type="nucleotide sequence ID" value="NZ_JBHRTP010000010.1"/>
</dbReference>
<name>A0ABV7EZC3_9BURK</name>
<feature type="compositionally biased region" description="Basic and acidic residues" evidence="1">
    <location>
        <begin position="1"/>
        <end position="125"/>
    </location>
</feature>
<dbReference type="SMART" id="SM00052">
    <property type="entry name" value="EAL"/>
    <property type="match status" value="1"/>
</dbReference>
<dbReference type="PANTHER" id="PTHR44757">
    <property type="entry name" value="DIGUANYLATE CYCLASE DGCP"/>
    <property type="match status" value="1"/>
</dbReference>
<dbReference type="CDD" id="cd01949">
    <property type="entry name" value="GGDEF"/>
    <property type="match status" value="1"/>
</dbReference>
<dbReference type="SMART" id="SM00267">
    <property type="entry name" value="GGDEF"/>
    <property type="match status" value="1"/>
</dbReference>
<dbReference type="InterPro" id="IPR035919">
    <property type="entry name" value="EAL_sf"/>
</dbReference>